<keyword evidence="2" id="KW-1185">Reference proteome</keyword>
<evidence type="ECO:0000313" key="1">
    <source>
        <dbReference type="EMBL" id="UXI81806.1"/>
    </source>
</evidence>
<protein>
    <submittedName>
        <fullName evidence="1">Uncharacterized protein</fullName>
    </submittedName>
</protein>
<proteinExistence type="predicted"/>
<dbReference type="Proteomes" id="UP001064390">
    <property type="component" value="Chromosome"/>
</dbReference>
<gene>
    <name evidence="1" type="ORF">N6Q81_29015</name>
</gene>
<reference evidence="1" key="1">
    <citation type="submission" date="2022-09" db="EMBL/GenBank/DDBJ databases">
        <title>Streptomyces vinaceusdrappus strain AC-40.</title>
        <authorList>
            <person name="Sedeek A.M."/>
            <person name="Salah I."/>
            <person name="Kamel H.L."/>
            <person name="Soltan M.A."/>
            <person name="Elsayed T.R."/>
        </authorList>
    </citation>
    <scope>NUCLEOTIDE SEQUENCE</scope>
    <source>
        <strain evidence="1">AC-40</strain>
    </source>
</reference>
<dbReference type="EMBL" id="CP104697">
    <property type="protein sequence ID" value="UXI81806.1"/>
    <property type="molecule type" value="Genomic_DNA"/>
</dbReference>
<sequence length="236" mass="26566">MHTAELPPEVVLPQWKDVAGQAIPFDRQRWVTQLPDTTWWPTELDACPRIGRWPRVDRRTVLGMAEGCGTAEGRRHLLIAALVWGNGTKARSVNRRGLIFGRSTAEHIDDRLGTVLTVLREQGAVAAYDKCRREERVPYMGPAFFTKFLYFAGYEDGAGFRRPLILDSVVSLALKDRRAVAEDWPLSGWTTAQYARYLDILHHQAESAGVRPDVVEAAWFAHGTWLRRSVPGSSSV</sequence>
<name>A0ABY6C1J5_9ACTN</name>
<dbReference type="InterPro" id="IPR048868">
    <property type="entry name" value="OGG-like_put"/>
</dbReference>
<dbReference type="RefSeq" id="WP_261699980.1">
    <property type="nucleotide sequence ID" value="NZ_CP104697.1"/>
</dbReference>
<organism evidence="1 2">
    <name type="scientific">Streptomyces vinaceusdrappus</name>
    <dbReference type="NCBI Taxonomy" id="67376"/>
    <lineage>
        <taxon>Bacteria</taxon>
        <taxon>Bacillati</taxon>
        <taxon>Actinomycetota</taxon>
        <taxon>Actinomycetes</taxon>
        <taxon>Kitasatosporales</taxon>
        <taxon>Streptomycetaceae</taxon>
        <taxon>Streptomyces</taxon>
        <taxon>Streptomyces rochei group</taxon>
    </lineage>
</organism>
<evidence type="ECO:0000313" key="2">
    <source>
        <dbReference type="Proteomes" id="UP001064390"/>
    </source>
</evidence>
<dbReference type="Pfam" id="PF21790">
    <property type="entry name" value="OGG"/>
    <property type="match status" value="1"/>
</dbReference>
<accession>A0ABY6C1J5</accession>